<keyword evidence="3" id="KW-1185">Reference proteome</keyword>
<sequence length="132" mass="14159">MAKSPSGFADIFSLLLDESTGRRPGVKGRLELSNLGSRTAGKTFQEISVAVKAAMRNRRLGITNGGYLGLFPRQSKEEYAVCVLDCCHVPFVVRTAGQASRFRLVGECYVHGITDGEAVAGEGVRIGDIILV</sequence>
<dbReference type="VEuPathDB" id="FungiDB:MMYC01_200188"/>
<comment type="caution">
    <text evidence="1">The sequence shown here is derived from an EMBL/GenBank/DDBJ whole genome shotgun (WGS) entry which is preliminary data.</text>
</comment>
<reference evidence="1" key="1">
    <citation type="submission" date="2015-06" db="EMBL/GenBank/DDBJ databases">
        <authorList>
            <person name="Hoefler B.C."/>
            <person name="Straight P.D."/>
        </authorList>
    </citation>
    <scope>NUCLEOTIDE SEQUENCE [LARGE SCALE GENOMIC DNA]</scope>
    <source>
        <strain evidence="1">Mm55</strain>
    </source>
</reference>
<organism evidence="1 3">
    <name type="scientific">Madurella mycetomatis</name>
    <dbReference type="NCBI Taxonomy" id="100816"/>
    <lineage>
        <taxon>Eukaryota</taxon>
        <taxon>Fungi</taxon>
        <taxon>Dikarya</taxon>
        <taxon>Ascomycota</taxon>
        <taxon>Pezizomycotina</taxon>
        <taxon>Sordariomycetes</taxon>
        <taxon>Sordariomycetidae</taxon>
        <taxon>Sordariales</taxon>
        <taxon>Sordariales incertae sedis</taxon>
        <taxon>Madurella</taxon>
    </lineage>
</organism>
<gene>
    <name evidence="2" type="ORF">MMYC01_200188</name>
    <name evidence="1" type="ORF">MMYC01_206814</name>
</gene>
<dbReference type="EMBL" id="LCTW02000002">
    <property type="protein sequence ID" value="KXX83239.1"/>
    <property type="molecule type" value="Genomic_DNA"/>
</dbReference>
<dbReference type="Proteomes" id="UP000078237">
    <property type="component" value="Unassembled WGS sequence"/>
</dbReference>
<accession>A0A175VYN7</accession>
<reference evidence="3" key="2">
    <citation type="submission" date="2015-06" db="EMBL/GenBank/DDBJ databases">
        <authorList>
            <person name="van de Sande W.W.J."/>
        </authorList>
    </citation>
    <scope>NUCLEOTIDE SEQUENCE [LARGE SCALE GENOMIC DNA]</scope>
    <source>
        <strain evidence="3">mm55</strain>
    </source>
</reference>
<dbReference type="AlphaFoldDB" id="A0A175VYN7"/>
<dbReference type="OrthoDB" id="4582161at2759"/>
<dbReference type="Pfam" id="PF26639">
    <property type="entry name" value="Het-6_barrel"/>
    <property type="match status" value="1"/>
</dbReference>
<evidence type="ECO:0000313" key="1">
    <source>
        <dbReference type="EMBL" id="KXX76432.1"/>
    </source>
</evidence>
<dbReference type="STRING" id="100816.A0A175VYN7"/>
<dbReference type="EMBL" id="LCTW02000211">
    <property type="protein sequence ID" value="KXX76432.1"/>
    <property type="molecule type" value="Genomic_DNA"/>
</dbReference>
<reference evidence="1 3" key="3">
    <citation type="submission" date="2016-01" db="EMBL/GenBank/DDBJ databases">
        <title>Madurella mycetomatis genome sequencing.</title>
        <authorList>
            <person name="Van De Sande W."/>
        </authorList>
    </citation>
    <scope>NUCLEOTIDE SEQUENCE [LARGE SCALE GENOMIC DNA]</scope>
    <source>
        <strain evidence="1">Mm55</strain>
        <strain evidence="3">mm55</strain>
    </source>
</reference>
<protein>
    <submittedName>
        <fullName evidence="1">Heterokaryon incompatibility protein 6, OR allele</fullName>
    </submittedName>
</protein>
<proteinExistence type="predicted"/>
<evidence type="ECO:0000313" key="2">
    <source>
        <dbReference type="EMBL" id="KXX83239.1"/>
    </source>
</evidence>
<name>A0A175VYN7_9PEZI</name>
<dbReference type="VEuPathDB" id="FungiDB:MMYC01_206814"/>
<evidence type="ECO:0000313" key="3">
    <source>
        <dbReference type="Proteomes" id="UP000078237"/>
    </source>
</evidence>